<evidence type="ECO:0000313" key="2">
    <source>
        <dbReference type="EMBL" id="MPN24638.1"/>
    </source>
</evidence>
<gene>
    <name evidence="2" type="ORF">SDC9_172039</name>
</gene>
<keyword evidence="1" id="KW-0472">Membrane</keyword>
<sequence length="142" mass="16115">MDPATPSTQRLQAWHAFGLGSTPFAHHYLGHLLRFLFLRLLRCFTSPGCRPRKGRMDCSMQVSPFRYPRIKGCLLLPAAFRSWLRLSSASGAKAFPACPFYLNLINPLLTFIKLLPPQFPSYIAIHLYICILLCIVELFGNC</sequence>
<comment type="caution">
    <text evidence="2">The sequence shown here is derived from an EMBL/GenBank/DDBJ whole genome shotgun (WGS) entry which is preliminary data.</text>
</comment>
<keyword evidence="1" id="KW-0812">Transmembrane</keyword>
<name>A0A645GCJ7_9ZZZZ</name>
<organism evidence="2">
    <name type="scientific">bioreactor metagenome</name>
    <dbReference type="NCBI Taxonomy" id="1076179"/>
    <lineage>
        <taxon>unclassified sequences</taxon>
        <taxon>metagenomes</taxon>
        <taxon>ecological metagenomes</taxon>
    </lineage>
</organism>
<evidence type="ECO:0000256" key="1">
    <source>
        <dbReference type="SAM" id="Phobius"/>
    </source>
</evidence>
<keyword evidence="1" id="KW-1133">Transmembrane helix</keyword>
<dbReference type="EMBL" id="VSSQ01073555">
    <property type="protein sequence ID" value="MPN24638.1"/>
    <property type="molecule type" value="Genomic_DNA"/>
</dbReference>
<dbReference type="AlphaFoldDB" id="A0A645GCJ7"/>
<feature type="transmembrane region" description="Helical" evidence="1">
    <location>
        <begin position="121"/>
        <end position="140"/>
    </location>
</feature>
<accession>A0A645GCJ7</accession>
<protein>
    <submittedName>
        <fullName evidence="2">Uncharacterized protein</fullName>
    </submittedName>
</protein>
<reference evidence="2" key="1">
    <citation type="submission" date="2019-08" db="EMBL/GenBank/DDBJ databases">
        <authorList>
            <person name="Kucharzyk K."/>
            <person name="Murdoch R.W."/>
            <person name="Higgins S."/>
            <person name="Loffler F."/>
        </authorList>
    </citation>
    <scope>NUCLEOTIDE SEQUENCE</scope>
</reference>
<proteinExistence type="predicted"/>